<comment type="caution">
    <text evidence="10">The sequence shown here is derived from an EMBL/GenBank/DDBJ whole genome shotgun (WGS) entry which is preliminary data.</text>
</comment>
<evidence type="ECO:0000259" key="9">
    <source>
        <dbReference type="Pfam" id="PF13231"/>
    </source>
</evidence>
<feature type="transmembrane region" description="Helical" evidence="8">
    <location>
        <begin position="84"/>
        <end position="101"/>
    </location>
</feature>
<name>A0ABU3NY87_9FIRM</name>
<feature type="transmembrane region" description="Helical" evidence="8">
    <location>
        <begin position="303"/>
        <end position="319"/>
    </location>
</feature>
<evidence type="ECO:0000256" key="7">
    <source>
        <dbReference type="ARBA" id="ARBA00023136"/>
    </source>
</evidence>
<evidence type="ECO:0000256" key="4">
    <source>
        <dbReference type="ARBA" id="ARBA00022679"/>
    </source>
</evidence>
<gene>
    <name evidence="10" type="ORF">Q4T40_10970</name>
</gene>
<evidence type="ECO:0000256" key="8">
    <source>
        <dbReference type="SAM" id="Phobius"/>
    </source>
</evidence>
<feature type="domain" description="Glycosyltransferase RgtA/B/C/D-like" evidence="9">
    <location>
        <begin position="55"/>
        <end position="214"/>
    </location>
</feature>
<evidence type="ECO:0000256" key="2">
    <source>
        <dbReference type="ARBA" id="ARBA00022475"/>
    </source>
</evidence>
<keyword evidence="6 8" id="KW-1133">Transmembrane helix</keyword>
<feature type="transmembrane region" description="Helical" evidence="8">
    <location>
        <begin position="331"/>
        <end position="353"/>
    </location>
</feature>
<evidence type="ECO:0000256" key="1">
    <source>
        <dbReference type="ARBA" id="ARBA00004651"/>
    </source>
</evidence>
<keyword evidence="4" id="KW-0808">Transferase</keyword>
<feature type="transmembrane region" description="Helical" evidence="8">
    <location>
        <begin position="359"/>
        <end position="377"/>
    </location>
</feature>
<proteinExistence type="predicted"/>
<sequence length="515" mass="56016">MPLLVFLAALALFLPLSGHIPITDPVEANYALTAKEMLMSGDWLSPSIYGQYWFDKPAMIYWLIAASYAVFGVGEFAARFPAALFSAAGVGFACWFAVRLYGSRQAGLLAAVVLGTSLEFWVIARMVITDAVLFFFTSVSLASFYLGLKGEGRGWFIPAYAAAGLSVLTKGPVGLVMPALVVFVHLILARRWELFKRLRIFSGAAIFLVVAAPWYLAMYVAHGRDFVDTFLGLHNYLRATVSEHPQDNVFYYYLILFPVSLLPWTGVFLRTLWTGRKRPHFAFLAVWIGVFIAFYTLMATKYLTYVFPALFPAALLVARELDEMQAQRPRALLWLSLPAVLLLAAFAAGGAWLPAAAWWPLQLTAVAGAAAVLWLGYRGEAFFQPLAAGAAVVVVSLLMIYQVLIPMAAARSAKEAAAVLPAKGAVVGAVGDYHTSAVFYSGYAIPRLVETVTPPASVWAGKYTMPAETTAAFAARTAGLSEVYLLVGRGGEAMPGYTKIASFPRIAVYKKESGR</sequence>
<dbReference type="Proteomes" id="UP001254848">
    <property type="component" value="Unassembled WGS sequence"/>
</dbReference>
<reference evidence="10 11" key="1">
    <citation type="submission" date="2023-07" db="EMBL/GenBank/DDBJ databases">
        <title>The novel representative of Negativicutes class, Anaeroselena agilis gen. nov. sp. nov.</title>
        <authorList>
            <person name="Prokofeva M.I."/>
            <person name="Elcheninov A.G."/>
            <person name="Klyukina A."/>
            <person name="Kublanov I.V."/>
            <person name="Frolov E.N."/>
            <person name="Podosokorskaya O.A."/>
        </authorList>
    </citation>
    <scope>NUCLEOTIDE SEQUENCE [LARGE SCALE GENOMIC DNA]</scope>
    <source>
        <strain evidence="10 11">4137-cl</strain>
    </source>
</reference>
<evidence type="ECO:0000313" key="10">
    <source>
        <dbReference type="EMBL" id="MDT8901767.1"/>
    </source>
</evidence>
<dbReference type="InterPro" id="IPR050297">
    <property type="entry name" value="LipidA_mod_glycosyltrf_83"/>
</dbReference>
<keyword evidence="5 8" id="KW-0812">Transmembrane</keyword>
<dbReference type="InterPro" id="IPR038731">
    <property type="entry name" value="RgtA/B/C-like"/>
</dbReference>
<feature type="transmembrane region" description="Helical" evidence="8">
    <location>
        <begin position="107"/>
        <end position="124"/>
    </location>
</feature>
<keyword evidence="2" id="KW-1003">Cell membrane</keyword>
<feature type="transmembrane region" description="Helical" evidence="8">
    <location>
        <begin position="131"/>
        <end position="148"/>
    </location>
</feature>
<feature type="transmembrane region" description="Helical" evidence="8">
    <location>
        <begin position="281"/>
        <end position="297"/>
    </location>
</feature>
<dbReference type="RefSeq" id="WP_413780269.1">
    <property type="nucleotide sequence ID" value="NZ_JAUOZS010000001.1"/>
</dbReference>
<feature type="transmembrane region" description="Helical" evidence="8">
    <location>
        <begin position="59"/>
        <end position="77"/>
    </location>
</feature>
<evidence type="ECO:0000313" key="11">
    <source>
        <dbReference type="Proteomes" id="UP001254848"/>
    </source>
</evidence>
<dbReference type="EMBL" id="JAUOZS010000001">
    <property type="protein sequence ID" value="MDT8901767.1"/>
    <property type="molecule type" value="Genomic_DNA"/>
</dbReference>
<comment type="subcellular location">
    <subcellularLocation>
        <location evidence="1">Cell membrane</location>
        <topology evidence="1">Multi-pass membrane protein</topology>
    </subcellularLocation>
</comment>
<feature type="transmembrane region" description="Helical" evidence="8">
    <location>
        <begin position="386"/>
        <end position="404"/>
    </location>
</feature>
<dbReference type="PANTHER" id="PTHR33908:SF3">
    <property type="entry name" value="UNDECAPRENYL PHOSPHATE-ALPHA-4-AMINO-4-DEOXY-L-ARABINOSE ARABINOSYL TRANSFERASE"/>
    <property type="match status" value="1"/>
</dbReference>
<keyword evidence="3" id="KW-0328">Glycosyltransferase</keyword>
<feature type="transmembrane region" description="Helical" evidence="8">
    <location>
        <begin position="250"/>
        <end position="269"/>
    </location>
</feature>
<feature type="transmembrane region" description="Helical" evidence="8">
    <location>
        <begin position="200"/>
        <end position="221"/>
    </location>
</feature>
<dbReference type="Pfam" id="PF13231">
    <property type="entry name" value="PMT_2"/>
    <property type="match status" value="1"/>
</dbReference>
<evidence type="ECO:0000256" key="3">
    <source>
        <dbReference type="ARBA" id="ARBA00022676"/>
    </source>
</evidence>
<protein>
    <submittedName>
        <fullName evidence="10">Glycosyltransferase family 39 protein</fullName>
    </submittedName>
</protein>
<feature type="transmembrane region" description="Helical" evidence="8">
    <location>
        <begin position="160"/>
        <end position="188"/>
    </location>
</feature>
<evidence type="ECO:0000256" key="5">
    <source>
        <dbReference type="ARBA" id="ARBA00022692"/>
    </source>
</evidence>
<keyword evidence="7 8" id="KW-0472">Membrane</keyword>
<dbReference type="PANTHER" id="PTHR33908">
    <property type="entry name" value="MANNOSYLTRANSFERASE YKCB-RELATED"/>
    <property type="match status" value="1"/>
</dbReference>
<evidence type="ECO:0000256" key="6">
    <source>
        <dbReference type="ARBA" id="ARBA00022989"/>
    </source>
</evidence>
<accession>A0ABU3NY87</accession>
<organism evidence="10 11">
    <name type="scientific">Anaeroselena agilis</name>
    <dbReference type="NCBI Taxonomy" id="3063788"/>
    <lineage>
        <taxon>Bacteria</taxon>
        <taxon>Bacillati</taxon>
        <taxon>Bacillota</taxon>
        <taxon>Negativicutes</taxon>
        <taxon>Acetonemataceae</taxon>
        <taxon>Anaeroselena</taxon>
    </lineage>
</organism>
<keyword evidence="11" id="KW-1185">Reference proteome</keyword>